<keyword evidence="6" id="KW-0029">Amino-acid transport</keyword>
<protein>
    <submittedName>
        <fullName evidence="11">Proline/glycine betaine ABC transporter permease</fullName>
    </submittedName>
</protein>
<dbReference type="GO" id="GO:0006865">
    <property type="term" value="P:amino acid transport"/>
    <property type="evidence" value="ECO:0007669"/>
    <property type="project" value="UniProtKB-KW"/>
</dbReference>
<dbReference type="GO" id="GO:0015226">
    <property type="term" value="F:carnitine transmembrane transporter activity"/>
    <property type="evidence" value="ECO:0007669"/>
    <property type="project" value="TreeGrafter"/>
</dbReference>
<dbReference type="FunFam" id="1.10.3720.10:FF:000001">
    <property type="entry name" value="Glycine betaine ABC transporter, permease"/>
    <property type="match status" value="1"/>
</dbReference>
<evidence type="ECO:0000259" key="10">
    <source>
        <dbReference type="PROSITE" id="PS50928"/>
    </source>
</evidence>
<sequence length="278" mass="30536">MNSIPRIPLGEWVDSFVANLYEHFEGLFRGFSYIIGGFVDLLTNFLIIIPAILMIIILCFLIWYTTRKVSLVIFTLIGLLFILNINYWEQTMQTLALVLTSVIISIIVGIPIGILASQNERFSKFLKPTLDFMQTMPAFVYLIPAITFFGVGVVPGIIASVIFAMPPTIRFTDLGIRQVPEDLIEAANAFGSTASQKLFKVQLPLATGTIMAGVNQSIMLSLSMVVTASLVGAPGLGVDVYRSVTQVNIGMGFEAGLAIVVIAIILDRITQGFHQKRR</sequence>
<name>A0A7V7S4W6_9BACI</name>
<comment type="subcellular location">
    <subcellularLocation>
        <location evidence="1 9">Cell membrane</location>
        <topology evidence="1 9">Multi-pass membrane protein</topology>
    </subcellularLocation>
</comment>
<comment type="caution">
    <text evidence="11">The sequence shown here is derived from an EMBL/GenBank/DDBJ whole genome shotgun (WGS) entry which is preliminary data.</text>
</comment>
<evidence type="ECO:0000313" key="12">
    <source>
        <dbReference type="Proteomes" id="UP000470409"/>
    </source>
</evidence>
<feature type="transmembrane region" description="Helical" evidence="9">
    <location>
        <begin position="69"/>
        <end position="88"/>
    </location>
</feature>
<dbReference type="Proteomes" id="UP000470409">
    <property type="component" value="Unassembled WGS sequence"/>
</dbReference>
<dbReference type="AlphaFoldDB" id="A0A7V7S4W6"/>
<dbReference type="CDD" id="cd06261">
    <property type="entry name" value="TM_PBP2"/>
    <property type="match status" value="1"/>
</dbReference>
<comment type="similarity">
    <text evidence="2">Belongs to the binding-protein-dependent transport system permease family. CysTW subfamily.</text>
</comment>
<keyword evidence="5 9" id="KW-0812">Transmembrane</keyword>
<keyword evidence="7 9" id="KW-1133">Transmembrane helix</keyword>
<feature type="transmembrane region" description="Helical" evidence="9">
    <location>
        <begin position="138"/>
        <end position="164"/>
    </location>
</feature>
<accession>A0A7V7S4W6</accession>
<keyword evidence="4" id="KW-1003">Cell membrane</keyword>
<feature type="domain" description="ABC transmembrane type-1" evidence="10">
    <location>
        <begin position="91"/>
        <end position="270"/>
    </location>
</feature>
<dbReference type="Gene3D" id="1.10.3720.10">
    <property type="entry name" value="MetI-like"/>
    <property type="match status" value="1"/>
</dbReference>
<dbReference type="GO" id="GO:0031460">
    <property type="term" value="P:glycine betaine transport"/>
    <property type="evidence" value="ECO:0007669"/>
    <property type="project" value="TreeGrafter"/>
</dbReference>
<dbReference type="GO" id="GO:0015871">
    <property type="term" value="P:choline transport"/>
    <property type="evidence" value="ECO:0007669"/>
    <property type="project" value="TreeGrafter"/>
</dbReference>
<dbReference type="RefSeq" id="WP_151627263.1">
    <property type="nucleotide sequence ID" value="NZ_WBPG01000026.1"/>
</dbReference>
<dbReference type="InterPro" id="IPR000515">
    <property type="entry name" value="MetI-like"/>
</dbReference>
<evidence type="ECO:0000256" key="5">
    <source>
        <dbReference type="ARBA" id="ARBA00022692"/>
    </source>
</evidence>
<evidence type="ECO:0000256" key="2">
    <source>
        <dbReference type="ARBA" id="ARBA00007069"/>
    </source>
</evidence>
<organism evidence="11 12">
    <name type="scientific">Bacillus luti</name>
    <dbReference type="NCBI Taxonomy" id="2026191"/>
    <lineage>
        <taxon>Bacteria</taxon>
        <taxon>Bacillati</taxon>
        <taxon>Bacillota</taxon>
        <taxon>Bacilli</taxon>
        <taxon>Bacillales</taxon>
        <taxon>Bacillaceae</taxon>
        <taxon>Bacillus</taxon>
        <taxon>Bacillus cereus group</taxon>
    </lineage>
</organism>
<reference evidence="11 12" key="1">
    <citation type="submission" date="2019-10" db="EMBL/GenBank/DDBJ databases">
        <title>Bacillus from the desert of Cuatro Cinegas, Coahuila.</title>
        <authorList>
            <person name="Olmedo-Alvarez G."/>
            <person name="Saldana S."/>
            <person name="Barcelo D."/>
        </authorList>
    </citation>
    <scope>NUCLEOTIDE SEQUENCE [LARGE SCALE GENOMIC DNA]</scope>
    <source>
        <strain evidence="11 12">CH155b_5T</strain>
    </source>
</reference>
<feature type="transmembrane region" description="Helical" evidence="9">
    <location>
        <begin position="95"/>
        <end position="118"/>
    </location>
</feature>
<feature type="transmembrane region" description="Helical" evidence="9">
    <location>
        <begin position="218"/>
        <end position="237"/>
    </location>
</feature>
<evidence type="ECO:0000313" key="11">
    <source>
        <dbReference type="EMBL" id="KAB2441212.1"/>
    </source>
</evidence>
<evidence type="ECO:0000256" key="7">
    <source>
        <dbReference type="ARBA" id="ARBA00022989"/>
    </source>
</evidence>
<dbReference type="GO" id="GO:0005275">
    <property type="term" value="F:amine transmembrane transporter activity"/>
    <property type="evidence" value="ECO:0007669"/>
    <property type="project" value="TreeGrafter"/>
</dbReference>
<dbReference type="EMBL" id="WBPG01000026">
    <property type="protein sequence ID" value="KAB2441212.1"/>
    <property type="molecule type" value="Genomic_DNA"/>
</dbReference>
<keyword evidence="3 9" id="KW-0813">Transport</keyword>
<evidence type="ECO:0000256" key="9">
    <source>
        <dbReference type="RuleBase" id="RU363032"/>
    </source>
</evidence>
<dbReference type="InterPro" id="IPR035906">
    <property type="entry name" value="MetI-like_sf"/>
</dbReference>
<feature type="transmembrane region" description="Helical" evidence="9">
    <location>
        <begin position="249"/>
        <end position="269"/>
    </location>
</feature>
<keyword evidence="8 9" id="KW-0472">Membrane</keyword>
<dbReference type="SUPFAM" id="SSF161098">
    <property type="entry name" value="MetI-like"/>
    <property type="match status" value="1"/>
</dbReference>
<evidence type="ECO:0000256" key="8">
    <source>
        <dbReference type="ARBA" id="ARBA00023136"/>
    </source>
</evidence>
<gene>
    <name evidence="11" type="ORF">F8163_20775</name>
</gene>
<dbReference type="Pfam" id="PF00528">
    <property type="entry name" value="BPD_transp_1"/>
    <property type="match status" value="1"/>
</dbReference>
<evidence type="ECO:0000256" key="6">
    <source>
        <dbReference type="ARBA" id="ARBA00022970"/>
    </source>
</evidence>
<dbReference type="PANTHER" id="PTHR47737">
    <property type="entry name" value="GLYCINE BETAINE/PROLINE BETAINE TRANSPORT SYSTEM PERMEASE PROTEIN PROW"/>
    <property type="match status" value="1"/>
</dbReference>
<dbReference type="PROSITE" id="PS50928">
    <property type="entry name" value="ABC_TM1"/>
    <property type="match status" value="1"/>
</dbReference>
<evidence type="ECO:0000256" key="1">
    <source>
        <dbReference type="ARBA" id="ARBA00004651"/>
    </source>
</evidence>
<evidence type="ECO:0000256" key="3">
    <source>
        <dbReference type="ARBA" id="ARBA00022448"/>
    </source>
</evidence>
<evidence type="ECO:0000256" key="4">
    <source>
        <dbReference type="ARBA" id="ARBA00022475"/>
    </source>
</evidence>
<feature type="transmembrane region" description="Helical" evidence="9">
    <location>
        <begin position="41"/>
        <end position="63"/>
    </location>
</feature>
<dbReference type="GO" id="GO:0043190">
    <property type="term" value="C:ATP-binding cassette (ABC) transporter complex"/>
    <property type="evidence" value="ECO:0007669"/>
    <property type="project" value="TreeGrafter"/>
</dbReference>
<proteinExistence type="inferred from homology"/>
<dbReference type="PANTHER" id="PTHR47737:SF1">
    <property type="entry name" value="GLYCINE BETAINE_PROLINE BETAINE TRANSPORT SYSTEM PERMEASE PROTEIN PROW"/>
    <property type="match status" value="1"/>
</dbReference>